<feature type="coiled-coil region" evidence="1">
    <location>
        <begin position="450"/>
        <end position="567"/>
    </location>
</feature>
<evidence type="ECO:0000313" key="4">
    <source>
        <dbReference type="Proteomes" id="UP000775213"/>
    </source>
</evidence>
<feature type="region of interest" description="Disordered" evidence="2">
    <location>
        <begin position="145"/>
        <end position="165"/>
    </location>
</feature>
<dbReference type="InterPro" id="IPR051195">
    <property type="entry name" value="Fungal_stress_NST1"/>
</dbReference>
<feature type="compositionally biased region" description="Polar residues" evidence="2">
    <location>
        <begin position="8"/>
        <end position="25"/>
    </location>
</feature>
<organism evidence="3 4">
    <name type="scientific">Dendrobium chrysotoxum</name>
    <name type="common">Orchid</name>
    <dbReference type="NCBI Taxonomy" id="161865"/>
    <lineage>
        <taxon>Eukaryota</taxon>
        <taxon>Viridiplantae</taxon>
        <taxon>Streptophyta</taxon>
        <taxon>Embryophyta</taxon>
        <taxon>Tracheophyta</taxon>
        <taxon>Spermatophyta</taxon>
        <taxon>Magnoliopsida</taxon>
        <taxon>Liliopsida</taxon>
        <taxon>Asparagales</taxon>
        <taxon>Orchidaceae</taxon>
        <taxon>Epidendroideae</taxon>
        <taxon>Malaxideae</taxon>
        <taxon>Dendrobiinae</taxon>
        <taxon>Dendrobium</taxon>
    </lineage>
</organism>
<feature type="compositionally biased region" description="Basic and acidic residues" evidence="2">
    <location>
        <begin position="234"/>
        <end position="248"/>
    </location>
</feature>
<gene>
    <name evidence="3" type="ORF">IEQ34_018812</name>
</gene>
<keyword evidence="4" id="KW-1185">Reference proteome</keyword>
<dbReference type="PANTHER" id="PTHR31780">
    <property type="entry name" value="STRESS RESPONSE PROTEIN NST1-RELATED"/>
    <property type="match status" value="1"/>
</dbReference>
<feature type="compositionally biased region" description="Basic and acidic residues" evidence="2">
    <location>
        <begin position="571"/>
        <end position="596"/>
    </location>
</feature>
<feature type="region of interest" description="Disordered" evidence="2">
    <location>
        <begin position="841"/>
        <end position="883"/>
    </location>
</feature>
<feature type="region of interest" description="Disordered" evidence="2">
    <location>
        <begin position="695"/>
        <end position="715"/>
    </location>
</feature>
<reference evidence="3 4" key="1">
    <citation type="journal article" date="2021" name="Hortic Res">
        <title>Chromosome-scale assembly of the Dendrobium chrysotoxum genome enhances the understanding of orchid evolution.</title>
        <authorList>
            <person name="Zhang Y."/>
            <person name="Zhang G.Q."/>
            <person name="Zhang D."/>
            <person name="Liu X.D."/>
            <person name="Xu X.Y."/>
            <person name="Sun W.H."/>
            <person name="Yu X."/>
            <person name="Zhu X."/>
            <person name="Wang Z.W."/>
            <person name="Zhao X."/>
            <person name="Zhong W.Y."/>
            <person name="Chen H."/>
            <person name="Yin W.L."/>
            <person name="Huang T."/>
            <person name="Niu S.C."/>
            <person name="Liu Z.J."/>
        </authorList>
    </citation>
    <scope>NUCLEOTIDE SEQUENCE [LARGE SCALE GENOMIC DNA]</scope>
    <source>
        <strain evidence="3">Lindl</strain>
    </source>
</reference>
<feature type="region of interest" description="Disordered" evidence="2">
    <location>
        <begin position="784"/>
        <end position="810"/>
    </location>
</feature>
<evidence type="ECO:0000256" key="1">
    <source>
        <dbReference type="SAM" id="Coils"/>
    </source>
</evidence>
<comment type="caution">
    <text evidence="3">The sequence shown here is derived from an EMBL/GenBank/DDBJ whole genome shotgun (WGS) entry which is preliminary data.</text>
</comment>
<protein>
    <submittedName>
        <fullName evidence="3">Uncharacterized protein</fullName>
    </submittedName>
</protein>
<feature type="compositionally biased region" description="Gly residues" evidence="2">
    <location>
        <begin position="91"/>
        <end position="101"/>
    </location>
</feature>
<dbReference type="EMBL" id="JAGFBR010000017">
    <property type="protein sequence ID" value="KAH0451513.1"/>
    <property type="molecule type" value="Genomic_DNA"/>
</dbReference>
<feature type="region of interest" description="Disordered" evidence="2">
    <location>
        <begin position="1"/>
        <end position="123"/>
    </location>
</feature>
<dbReference type="PANTHER" id="PTHR31780:SF10">
    <property type="entry name" value="LD36051P"/>
    <property type="match status" value="1"/>
</dbReference>
<proteinExistence type="predicted"/>
<evidence type="ECO:0000313" key="3">
    <source>
        <dbReference type="EMBL" id="KAH0451513.1"/>
    </source>
</evidence>
<sequence>MAHHSKFLSVNLNKSYGNPSSTTSGYGNGRLRSSGGAGGMVVLSRPRSSSGATAHKSASKLAVPPPVNLPSLRKEHERLDPASSKPSSGHSGSGLGPGHGPSIGWTKPGPSSGEQQSIAGDPRPQVFTEKAVILKGEDFPSLLATSASSSKQKQRQISEKSDGWEAKTELSSVLDMRPQLRSSALINGNVLGRDDGSIRIPYLAGQSRQEDTDIRASLPLVRLRQTSDWDDDERDRNHGASASDDRDGRLLLDGEAHGLLYWDSGRGDLHGRGFLNSKKVGRDFNSWRVTIQPNKDFSVPHELHVDGDLVGPRNSSVSRRASKESSHAGLSNGDKRDFDPIVSIGNVEISESFNGRVEVSNNWQRGKPFSSGVISKGPAPSGVKSLILKDTGLNFSEEMVVSNIGKSYVEGANWGGKGPLSSDAMLDLNAKVFRKKKEAMKTSNLFDPVRESFEAEIERVQQLQELERQRVMEEQARAMEDARREVEERERRVREEEERRRLLEEEAREAAWRAEQEKLEAARRIEEQRIAIKEEKKRILMEEERRKEAARQKLLELEARIAKRQTVVNAMDDRMKERDPSRDSDQAEREKTDRIVEPFTSSPSSDSSFMNRLSEVEFRTHISNVENYSFAERGRPENNWSQNSNSSFTFEDHDGGYPSSRHDAFCSKRGFHRKQFQGSDAPMPLAPFFKKGMSANPTETGQNWDRNNDCDQFNGSSDVDAAFGTWDHGHFSGSQLTPHSQRSFQNTEVEDLVSFSRVRHTLKQPRVPPPPSLSSSLLKNSLGATLEGPNSSFSVNSDAPGNPTGSKEESDLQIVYNCRYQQIIEDPGTTELLEGTGSSLLQKADTGSPIYDSQSSLSVSSPPSSPTQHFHDELDDCGGSPALTTSVEEENITFSDCKHMMSELDDRHMDSEITAFSHEEDDEWAVDNNEEMEGGDQDEVHDIYQEDNEEHECDAGNLQMENKQDDVDAFVEKPDQGIRNSSFGIIIHPQLETSAHDVLNEDFGHAEKTGINQGSPTNAMAQLIFANYSADILQSKVAVTDDAINASLEEKTDKEQEDVILSPITTADHPPDNMKASNPIESATSFSLSSSLCSVSVSNPASMDEVPVRFHFGLFSGPPLIPSPLPTIQIGSIQMPLPLHEQINSYGQMHTSHPPLFQFDHRNRYTPPISQSALPMAAQTLSSHPSALGHSYINQNPENSSSNIISQGSTPIKNLEKEQPSFPADNQPDFASEIVSPCLDNSDSEQLTALLDAARDKVLELQSHITSTASDEKKDVRNLFSPSANFDVASNKNFRSMVDSRRVHVWPHVELLSSNKKSEVTLKAPRTMPEIRGNRLLYNARNTGALPSRRRTEKLFANSYRHQKKGVRHFQGTEYRVKESDGARQMLYSEIFNHSRLNDKPNYSNIAVGFFSKNSGRNDPVIRKSTKLPDEDAAPGAQVAGADSNMSRANKKENVLKLGGSGTRGNFCGGEGILMKNGLLLEDDIDAPLRSGIVRIFNQPGIEASADGDGFVEVRSKRKTSNERRELRERETNPKYKVVKVPRRPQPTVSVNSVTRRSDMVATLAGAAAARSAHSDPDISSRRPQAVLEASMLPNTGMEGQTIPPIPTAGMNLTDFDANFRCLKSAQSGSAADKASDGAKLMPSLSFGKNIIAPDKASVPLGTWGTVYLNHKVIASAICQLDEASNPIESNPRAADKISVDDSNRAASTMTNEKQFFSSANHLDFPFAGEKIQFGAVALPPTLPSSSKSVSSGLWTPGSVLLNPSIIHNVPVNDNSRSSFFDKGKCSGVSCTHLDATEAEAEAAASAVAVAAISNDISVCTVGTGSTSENGTKGHNAPGARRLVDLAGQSASEESLVVTLPADLSVDTPHSLWPTLPSFQSSRHMLSNIAGPPPSPFPFFDPNPILGGAIFPYRHQDESTGPQAQPQQNATFGSVPTGTWSQCLSGFDSFYGSPAGFPAHFMSTGGLSGVHGHPQMVFYSHFAPVGQFGQVGLSYMGTTYIPTGKQQEWKHNSEAPTVNVNKVDTGNLNVFGQQQVAHVPTVAQHLSSESAVKPVNSPFPMFNLRPIQSSTEASIPGHWLPIPHPSPHSIRLSTEPEQFQSLPLNVSVTNVSSNVPQSAAADLPDELGLLDSTASSSANARTIQPSRKPAATNSIKNLNGIQSSANSIVIHSEDSRIGMVNSTGFPNLITQQPISPVQQHLGPIRKADQLKGAALKMISGSSEWRRRNTFPGKNHSVGSDKNISSTKMKQIYVAKSLSTADATSS</sequence>
<name>A0AAV7G6Z1_DENCH</name>
<feature type="region of interest" description="Disordered" evidence="2">
    <location>
        <begin position="571"/>
        <end position="608"/>
    </location>
</feature>
<feature type="compositionally biased region" description="Polar residues" evidence="2">
    <location>
        <begin position="788"/>
        <end position="805"/>
    </location>
</feature>
<feature type="region of interest" description="Disordered" evidence="2">
    <location>
        <begin position="308"/>
        <end position="334"/>
    </location>
</feature>
<evidence type="ECO:0000256" key="2">
    <source>
        <dbReference type="SAM" id="MobiDB-lite"/>
    </source>
</evidence>
<feature type="compositionally biased region" description="Polar residues" evidence="2">
    <location>
        <begin position="1192"/>
        <end position="1208"/>
    </location>
</feature>
<feature type="compositionally biased region" description="Low complexity" evidence="2">
    <location>
        <begin position="853"/>
        <end position="862"/>
    </location>
</feature>
<feature type="region of interest" description="Disordered" evidence="2">
    <location>
        <begin position="1424"/>
        <end position="1448"/>
    </location>
</feature>
<feature type="compositionally biased region" description="Basic and acidic residues" evidence="2">
    <location>
        <begin position="156"/>
        <end position="165"/>
    </location>
</feature>
<feature type="region of interest" description="Disordered" evidence="2">
    <location>
        <begin position="228"/>
        <end position="248"/>
    </location>
</feature>
<accession>A0AAV7G6Z1</accession>
<feature type="region of interest" description="Disordered" evidence="2">
    <location>
        <begin position="1187"/>
        <end position="1208"/>
    </location>
</feature>
<dbReference type="Proteomes" id="UP000775213">
    <property type="component" value="Unassembled WGS sequence"/>
</dbReference>
<keyword evidence="1" id="KW-0175">Coiled coil</keyword>